<proteinExistence type="predicted"/>
<comment type="caution">
    <text evidence="1">The sequence shown here is derived from an EMBL/GenBank/DDBJ whole genome shotgun (WGS) entry which is preliminary data.</text>
</comment>
<dbReference type="EMBL" id="VSSQ01039138">
    <property type="protein sequence ID" value="MPM92157.1"/>
    <property type="molecule type" value="Genomic_DNA"/>
</dbReference>
<evidence type="ECO:0000313" key="1">
    <source>
        <dbReference type="EMBL" id="MPM92157.1"/>
    </source>
</evidence>
<dbReference type="AlphaFoldDB" id="A0A645DS53"/>
<organism evidence="1">
    <name type="scientific">bioreactor metagenome</name>
    <dbReference type="NCBI Taxonomy" id="1076179"/>
    <lineage>
        <taxon>unclassified sequences</taxon>
        <taxon>metagenomes</taxon>
        <taxon>ecological metagenomes</taxon>
    </lineage>
</organism>
<name>A0A645DS53_9ZZZZ</name>
<sequence>MHIGSRLGDIDREHAGNPCFLADQPLGERFHRVRIGALGNADGDHLRREHEHVSAFDGKRVDSGVQHRRVLIERMVRKEILPEERLPRAHGICHAGDANPAVYHKKRIAREVEVGHRIDEEGIRIVNIVN</sequence>
<accession>A0A645DS53</accession>
<gene>
    <name evidence="1" type="ORF">SDC9_139292</name>
</gene>
<protein>
    <submittedName>
        <fullName evidence="1">Uncharacterized protein</fullName>
    </submittedName>
</protein>
<reference evidence="1" key="1">
    <citation type="submission" date="2019-08" db="EMBL/GenBank/DDBJ databases">
        <authorList>
            <person name="Kucharzyk K."/>
            <person name="Murdoch R.W."/>
            <person name="Higgins S."/>
            <person name="Loffler F."/>
        </authorList>
    </citation>
    <scope>NUCLEOTIDE SEQUENCE</scope>
</reference>